<comment type="similarity">
    <text evidence="1">Belongs to the peptidase M16 family.</text>
</comment>
<dbReference type="PANTHER" id="PTHR43690:SF17">
    <property type="entry name" value="PROTEIN YHJJ"/>
    <property type="match status" value="1"/>
</dbReference>
<keyword evidence="9" id="KW-1185">Reference proteome</keyword>
<dbReference type="Gene3D" id="3.30.830.10">
    <property type="entry name" value="Metalloenzyme, LuxS/M16 peptidase-like"/>
    <property type="match status" value="2"/>
</dbReference>
<evidence type="ECO:0000256" key="4">
    <source>
        <dbReference type="ARBA" id="ARBA00022833"/>
    </source>
</evidence>
<organism evidence="8 9">
    <name type="scientific">Mariniradius sediminis</name>
    <dbReference type="NCBI Taxonomy" id="2909237"/>
    <lineage>
        <taxon>Bacteria</taxon>
        <taxon>Pseudomonadati</taxon>
        <taxon>Bacteroidota</taxon>
        <taxon>Cytophagia</taxon>
        <taxon>Cytophagales</taxon>
        <taxon>Cyclobacteriaceae</taxon>
        <taxon>Mariniradius</taxon>
    </lineage>
</organism>
<dbReference type="InterPro" id="IPR011249">
    <property type="entry name" value="Metalloenz_LuxS/M16"/>
</dbReference>
<evidence type="ECO:0000259" key="6">
    <source>
        <dbReference type="Pfam" id="PF00675"/>
    </source>
</evidence>
<dbReference type="RefSeq" id="WP_234861303.1">
    <property type="nucleotide sequence ID" value="NZ_JAKEVZ010000006.1"/>
</dbReference>
<dbReference type="Proteomes" id="UP001201449">
    <property type="component" value="Unassembled WGS sequence"/>
</dbReference>
<evidence type="ECO:0000256" key="3">
    <source>
        <dbReference type="ARBA" id="ARBA00022801"/>
    </source>
</evidence>
<keyword evidence="3" id="KW-0378">Hydrolase</keyword>
<dbReference type="EMBL" id="JAKEVZ010000006">
    <property type="protein sequence ID" value="MCF1751312.1"/>
    <property type="molecule type" value="Genomic_DNA"/>
</dbReference>
<dbReference type="SUPFAM" id="SSF63411">
    <property type="entry name" value="LuxS/MPP-like metallohydrolase"/>
    <property type="match status" value="2"/>
</dbReference>
<evidence type="ECO:0000313" key="8">
    <source>
        <dbReference type="EMBL" id="MCF1751312.1"/>
    </source>
</evidence>
<feature type="domain" description="Peptidase M16 N-terminal" evidence="6">
    <location>
        <begin position="16"/>
        <end position="129"/>
    </location>
</feature>
<keyword evidence="4" id="KW-0862">Zinc</keyword>
<accession>A0ABS9BUD8</accession>
<comment type="caution">
    <text evidence="8">The sequence shown here is derived from an EMBL/GenBank/DDBJ whole genome shotgun (WGS) entry which is preliminary data.</text>
</comment>
<feature type="domain" description="Peptidase M16 C-terminal" evidence="7">
    <location>
        <begin position="169"/>
        <end position="344"/>
    </location>
</feature>
<keyword evidence="5" id="KW-0482">Metalloprotease</keyword>
<protein>
    <submittedName>
        <fullName evidence="8">Insulinase family protein</fullName>
    </submittedName>
</protein>
<reference evidence="8 9" key="1">
    <citation type="submission" date="2022-01" db="EMBL/GenBank/DDBJ databases">
        <title>Mariniradius saccharolyticus sp. nov., isolated from sediment of a river.</title>
        <authorList>
            <person name="Liu H."/>
        </authorList>
    </citation>
    <scope>NUCLEOTIDE SEQUENCE [LARGE SCALE GENOMIC DNA]</scope>
    <source>
        <strain evidence="8 9">RY-2</strain>
    </source>
</reference>
<evidence type="ECO:0000256" key="2">
    <source>
        <dbReference type="ARBA" id="ARBA00022670"/>
    </source>
</evidence>
<evidence type="ECO:0000256" key="1">
    <source>
        <dbReference type="ARBA" id="ARBA00007261"/>
    </source>
</evidence>
<proteinExistence type="inferred from homology"/>
<evidence type="ECO:0000256" key="5">
    <source>
        <dbReference type="ARBA" id="ARBA00023049"/>
    </source>
</evidence>
<evidence type="ECO:0000259" key="7">
    <source>
        <dbReference type="Pfam" id="PF05193"/>
    </source>
</evidence>
<dbReference type="Pfam" id="PF05193">
    <property type="entry name" value="Peptidase_M16_C"/>
    <property type="match status" value="1"/>
</dbReference>
<dbReference type="InterPro" id="IPR011765">
    <property type="entry name" value="Pept_M16_N"/>
</dbReference>
<sequence length="412" mass="46676">MINYQQFTLDNGLNVIVHEDLGSQIAVVNILYKVGSKNEVPGKTGLAHFFEHLMFGTSKNVPVFDTALERVGGSCNAFTNTDYTNYYITLPAVNLETAFWLESDRMFQLTLQEKTIETQRKVVIEEYKQRYLNQPYGNVLHLTRGLAYDVHPYQWPTIGRDIQDIVDYTQADVEAFYRTHYRPDNAILVVAGGVKTADVQRLAEKWFGEIPAGNIKKADIPREPSQTKKKTKTVYADVPSDALYKVYHVPGKLEEGFLQADLITDVLGFGKSSILERQLVQKGHVFSSVENYVTGTSDPGLMVFSGKMEKGQTAEQAEEALDKVVGAFLQNGFPEQFLEKINNQAEAGLAYDQIQLIGRAMNLAYFAYLGHPDLYMREFERKKNIPIDSIMSWAKNILREENSSVIYYKSNN</sequence>
<dbReference type="InterPro" id="IPR050626">
    <property type="entry name" value="Peptidase_M16"/>
</dbReference>
<keyword evidence="2" id="KW-0645">Protease</keyword>
<name>A0ABS9BUD8_9BACT</name>
<gene>
    <name evidence="8" type="ORF">L0U89_09545</name>
</gene>
<dbReference type="Pfam" id="PF00675">
    <property type="entry name" value="Peptidase_M16"/>
    <property type="match status" value="1"/>
</dbReference>
<evidence type="ECO:0000313" key="9">
    <source>
        <dbReference type="Proteomes" id="UP001201449"/>
    </source>
</evidence>
<dbReference type="PANTHER" id="PTHR43690">
    <property type="entry name" value="NARDILYSIN"/>
    <property type="match status" value="1"/>
</dbReference>
<dbReference type="InterPro" id="IPR007863">
    <property type="entry name" value="Peptidase_M16_C"/>
</dbReference>